<dbReference type="EMBL" id="CAJQZC010000001">
    <property type="protein sequence ID" value="CAG4886908.1"/>
    <property type="molecule type" value="Genomic_DNA"/>
</dbReference>
<evidence type="ECO:0000313" key="2">
    <source>
        <dbReference type="EMBL" id="CAG4886908.1"/>
    </source>
</evidence>
<organism evidence="2 3">
    <name type="scientific">Paraburkholderia saeva</name>
    <dbReference type="NCBI Taxonomy" id="2777537"/>
    <lineage>
        <taxon>Bacteria</taxon>
        <taxon>Pseudomonadati</taxon>
        <taxon>Pseudomonadota</taxon>
        <taxon>Betaproteobacteria</taxon>
        <taxon>Burkholderiales</taxon>
        <taxon>Burkholderiaceae</taxon>
        <taxon>Paraburkholderia</taxon>
    </lineage>
</organism>
<evidence type="ECO:0000313" key="3">
    <source>
        <dbReference type="Proteomes" id="UP000789704"/>
    </source>
</evidence>
<reference evidence="2" key="1">
    <citation type="submission" date="2021-04" db="EMBL/GenBank/DDBJ databases">
        <authorList>
            <person name="Vanwijnsberghe S."/>
        </authorList>
    </citation>
    <scope>NUCLEOTIDE SEQUENCE</scope>
    <source>
        <strain evidence="2">LMG 31841</strain>
    </source>
</reference>
<name>A0A9N8RSS3_9BURK</name>
<sequence>MQLSQLIDITRVIGSVPREAATSYDGHQKLVLPADYFKVRAAASSAWYLGSLATSLIIFMFLFIASVAMLHTANWLIEVKAGSAASLRLFGGFAYAMLAIDITFFIIFTISSTKRRILADQLSDQRLADLTESDREARAKHHSSSKAART</sequence>
<keyword evidence="1" id="KW-1133">Transmembrane helix</keyword>
<keyword evidence="1" id="KW-0472">Membrane</keyword>
<accession>A0A9N8RSS3</accession>
<dbReference type="Proteomes" id="UP000789704">
    <property type="component" value="Unassembled WGS sequence"/>
</dbReference>
<dbReference type="AlphaFoldDB" id="A0A9N8RSS3"/>
<gene>
    <name evidence="2" type="ORF">LMG31841_00289</name>
</gene>
<feature type="transmembrane region" description="Helical" evidence="1">
    <location>
        <begin position="89"/>
        <end position="110"/>
    </location>
</feature>
<proteinExistence type="predicted"/>
<comment type="caution">
    <text evidence="2">The sequence shown here is derived from an EMBL/GenBank/DDBJ whole genome shotgun (WGS) entry which is preliminary data.</text>
</comment>
<keyword evidence="3" id="KW-1185">Reference proteome</keyword>
<dbReference type="RefSeq" id="WP_228874363.1">
    <property type="nucleotide sequence ID" value="NZ_CAJQYZ010000001.1"/>
</dbReference>
<protein>
    <submittedName>
        <fullName evidence="2">Uncharacterized protein</fullName>
    </submittedName>
</protein>
<keyword evidence="1" id="KW-0812">Transmembrane</keyword>
<evidence type="ECO:0000256" key="1">
    <source>
        <dbReference type="SAM" id="Phobius"/>
    </source>
</evidence>
<feature type="transmembrane region" description="Helical" evidence="1">
    <location>
        <begin position="46"/>
        <end position="69"/>
    </location>
</feature>